<evidence type="ECO:0000256" key="4">
    <source>
        <dbReference type="ARBA" id="ARBA00022475"/>
    </source>
</evidence>
<evidence type="ECO:0000313" key="9">
    <source>
        <dbReference type="EMBL" id="BAS28156.1"/>
    </source>
</evidence>
<proteinExistence type="inferred from homology"/>
<gene>
    <name evidence="9" type="ORF">LIP_2315</name>
</gene>
<evidence type="ECO:0000256" key="3">
    <source>
        <dbReference type="ARBA" id="ARBA00022448"/>
    </source>
</evidence>
<dbReference type="InterPro" id="IPR011606">
    <property type="entry name" value="Brnchd-chn_aa_trnsp_permease"/>
</dbReference>
<name>A0A0K2SM21_LIMPI</name>
<keyword evidence="10" id="KW-1185">Reference proteome</keyword>
<dbReference type="Proteomes" id="UP000065807">
    <property type="component" value="Chromosome"/>
</dbReference>
<dbReference type="EMBL" id="AP014924">
    <property type="protein sequence ID" value="BAS28156.1"/>
    <property type="molecule type" value="Genomic_DNA"/>
</dbReference>
<dbReference type="KEGG" id="lpil:LIP_2315"/>
<keyword evidence="6 8" id="KW-1133">Transmembrane helix</keyword>
<dbReference type="PANTHER" id="PTHR34979">
    <property type="entry name" value="INNER MEMBRANE PROTEIN YGAZ"/>
    <property type="match status" value="1"/>
</dbReference>
<comment type="similarity">
    <text evidence="2">Belongs to the AzlC family.</text>
</comment>
<feature type="transmembrane region" description="Helical" evidence="8">
    <location>
        <begin position="72"/>
        <end position="93"/>
    </location>
</feature>
<comment type="subcellular location">
    <subcellularLocation>
        <location evidence="1">Cell membrane</location>
        <topology evidence="1">Multi-pass membrane protein</topology>
    </subcellularLocation>
</comment>
<dbReference type="RefSeq" id="WP_068138039.1">
    <property type="nucleotide sequence ID" value="NZ_AP014924.1"/>
</dbReference>
<sequence>MNKALGLSYTRAMRARAGRPTEAQPVRPERSTARALAAARRFGLPVALGYVPVAAAYGLLARQSGLSTVEALFFSVWVYAGASQFLVVGMVAAGVTWPGWVLAGAFMNLRHALFAFSVAPGWKSWSLGRRAVASFGLTDEAYAVIASGGVPSGSFPEVAGLEATAYLSWVGGTLLGAWGSVAFPPALARPLEFALPALFLALLVPALRERPAAVAAVVGGGVSLGAASVGQASWGIVLGGLLGATAGGLAATGSEERRASRVLEGEPRVER</sequence>
<protein>
    <submittedName>
        <fullName evidence="9">Branched-chain amino acid ABC transporter permease</fullName>
    </submittedName>
</protein>
<evidence type="ECO:0000256" key="5">
    <source>
        <dbReference type="ARBA" id="ARBA00022692"/>
    </source>
</evidence>
<dbReference type="OrthoDB" id="3177005at2"/>
<dbReference type="STRING" id="1555112.LIP_2315"/>
<reference evidence="10" key="1">
    <citation type="submission" date="2015-07" db="EMBL/GenBank/DDBJ databases">
        <title>Complete genome sequence and phylogenetic analysis of Limnochorda pilosa.</title>
        <authorList>
            <person name="Watanabe M."/>
            <person name="Kojima H."/>
            <person name="Fukui M."/>
        </authorList>
    </citation>
    <scope>NUCLEOTIDE SEQUENCE [LARGE SCALE GENOMIC DNA]</scope>
    <source>
        <strain evidence="10">HC45</strain>
    </source>
</reference>
<dbReference type="GO" id="GO:1903785">
    <property type="term" value="P:L-valine transmembrane transport"/>
    <property type="evidence" value="ECO:0007669"/>
    <property type="project" value="TreeGrafter"/>
</dbReference>
<feature type="transmembrane region" description="Helical" evidence="8">
    <location>
        <begin position="42"/>
        <end position="60"/>
    </location>
</feature>
<keyword evidence="7 8" id="KW-0472">Membrane</keyword>
<keyword evidence="3" id="KW-0813">Transport</keyword>
<feature type="transmembrane region" description="Helical" evidence="8">
    <location>
        <begin position="232"/>
        <end position="251"/>
    </location>
</feature>
<keyword evidence="5 8" id="KW-0812">Transmembrane</keyword>
<dbReference type="AlphaFoldDB" id="A0A0K2SM21"/>
<accession>A0A0K2SM21</accession>
<evidence type="ECO:0000256" key="7">
    <source>
        <dbReference type="ARBA" id="ARBA00023136"/>
    </source>
</evidence>
<evidence type="ECO:0000256" key="6">
    <source>
        <dbReference type="ARBA" id="ARBA00022989"/>
    </source>
</evidence>
<evidence type="ECO:0000256" key="1">
    <source>
        <dbReference type="ARBA" id="ARBA00004651"/>
    </source>
</evidence>
<evidence type="ECO:0000313" key="10">
    <source>
        <dbReference type="Proteomes" id="UP000065807"/>
    </source>
</evidence>
<organism evidence="9 10">
    <name type="scientific">Limnochorda pilosa</name>
    <dbReference type="NCBI Taxonomy" id="1555112"/>
    <lineage>
        <taxon>Bacteria</taxon>
        <taxon>Bacillati</taxon>
        <taxon>Bacillota</taxon>
        <taxon>Limnochordia</taxon>
        <taxon>Limnochordales</taxon>
        <taxon>Limnochordaceae</taxon>
        <taxon>Limnochorda</taxon>
    </lineage>
</organism>
<dbReference type="Pfam" id="PF03591">
    <property type="entry name" value="AzlC"/>
    <property type="match status" value="1"/>
</dbReference>
<evidence type="ECO:0000256" key="2">
    <source>
        <dbReference type="ARBA" id="ARBA00010735"/>
    </source>
</evidence>
<keyword evidence="4" id="KW-1003">Cell membrane</keyword>
<dbReference type="PANTHER" id="PTHR34979:SF1">
    <property type="entry name" value="INNER MEMBRANE PROTEIN YGAZ"/>
    <property type="match status" value="1"/>
</dbReference>
<feature type="transmembrane region" description="Helical" evidence="8">
    <location>
        <begin position="163"/>
        <end position="183"/>
    </location>
</feature>
<reference evidence="10" key="2">
    <citation type="journal article" date="2016" name="Int. J. Syst. Evol. Microbiol.">
        <title>Complete genome sequence and cell structure of Limnochorda pilosa, a Gram-negative spore-former within the phylum Firmicutes.</title>
        <authorList>
            <person name="Watanabe M."/>
            <person name="Kojima H."/>
            <person name="Fukui M."/>
        </authorList>
    </citation>
    <scope>NUCLEOTIDE SEQUENCE [LARGE SCALE GENOMIC DNA]</scope>
    <source>
        <strain evidence="10">HC45</strain>
    </source>
</reference>
<dbReference type="GO" id="GO:0005886">
    <property type="term" value="C:plasma membrane"/>
    <property type="evidence" value="ECO:0007669"/>
    <property type="project" value="UniProtKB-SubCell"/>
</dbReference>
<evidence type="ECO:0000256" key="8">
    <source>
        <dbReference type="SAM" id="Phobius"/>
    </source>
</evidence>